<gene>
    <name evidence="5" type="ORF">MAR_020522</name>
</gene>
<comment type="subcellular location">
    <subcellularLocation>
        <location evidence="1">Secreted</location>
    </subcellularLocation>
</comment>
<evidence type="ECO:0000256" key="1">
    <source>
        <dbReference type="ARBA" id="ARBA00004613"/>
    </source>
</evidence>
<keyword evidence="2" id="KW-0964">Secreted</keyword>
<evidence type="ECO:0000259" key="4">
    <source>
        <dbReference type="PROSITE" id="PS50871"/>
    </source>
</evidence>
<keyword evidence="6" id="KW-1185">Reference proteome</keyword>
<dbReference type="Proteomes" id="UP001164746">
    <property type="component" value="Chromosome 5"/>
</dbReference>
<dbReference type="PROSITE" id="PS50871">
    <property type="entry name" value="C1Q"/>
    <property type="match status" value="1"/>
</dbReference>
<dbReference type="Pfam" id="PF00386">
    <property type="entry name" value="C1q"/>
    <property type="match status" value="1"/>
</dbReference>
<dbReference type="SMART" id="SM00110">
    <property type="entry name" value="C1Q"/>
    <property type="match status" value="1"/>
</dbReference>
<dbReference type="SUPFAM" id="SSF49842">
    <property type="entry name" value="TNF-like"/>
    <property type="match status" value="1"/>
</dbReference>
<dbReference type="PANTHER" id="PTHR22923:SF116">
    <property type="entry name" value="C1Q DOMAIN-CONTAINING PROTEIN"/>
    <property type="match status" value="1"/>
</dbReference>
<evidence type="ECO:0000256" key="2">
    <source>
        <dbReference type="ARBA" id="ARBA00022525"/>
    </source>
</evidence>
<dbReference type="InterPro" id="IPR001073">
    <property type="entry name" value="C1q_dom"/>
</dbReference>
<reference evidence="5" key="1">
    <citation type="submission" date="2022-11" db="EMBL/GenBank/DDBJ databases">
        <title>Centuries of genome instability and evolution in soft-shell clam transmissible cancer (bioRxiv).</title>
        <authorList>
            <person name="Hart S.F.M."/>
            <person name="Yonemitsu M.A."/>
            <person name="Giersch R.M."/>
            <person name="Beal B.F."/>
            <person name="Arriagada G."/>
            <person name="Davis B.W."/>
            <person name="Ostrander E.A."/>
            <person name="Goff S.P."/>
            <person name="Metzger M.J."/>
        </authorList>
    </citation>
    <scope>NUCLEOTIDE SEQUENCE</scope>
    <source>
        <strain evidence="5">MELC-2E11</strain>
        <tissue evidence="5">Siphon/mantle</tissue>
    </source>
</reference>
<dbReference type="EMBL" id="CP111016">
    <property type="protein sequence ID" value="WAR05153.1"/>
    <property type="molecule type" value="Genomic_DNA"/>
</dbReference>
<dbReference type="Gene3D" id="2.60.120.40">
    <property type="match status" value="1"/>
</dbReference>
<accession>A0ABY7E8R6</accession>
<evidence type="ECO:0000256" key="3">
    <source>
        <dbReference type="ARBA" id="ARBA00022729"/>
    </source>
</evidence>
<protein>
    <submittedName>
        <fullName evidence="5">CBLN3-like protein</fullName>
    </submittedName>
</protein>
<dbReference type="PRINTS" id="PR00007">
    <property type="entry name" value="COMPLEMNTC1Q"/>
</dbReference>
<proteinExistence type="predicted"/>
<dbReference type="InterPro" id="IPR008983">
    <property type="entry name" value="Tumour_necrosis_fac-like_dom"/>
</dbReference>
<evidence type="ECO:0000313" key="6">
    <source>
        <dbReference type="Proteomes" id="UP001164746"/>
    </source>
</evidence>
<feature type="domain" description="C1q" evidence="4">
    <location>
        <begin position="7"/>
        <end position="136"/>
    </location>
</feature>
<organism evidence="5 6">
    <name type="scientific">Mya arenaria</name>
    <name type="common">Soft-shell clam</name>
    <dbReference type="NCBI Taxonomy" id="6604"/>
    <lineage>
        <taxon>Eukaryota</taxon>
        <taxon>Metazoa</taxon>
        <taxon>Spiralia</taxon>
        <taxon>Lophotrochozoa</taxon>
        <taxon>Mollusca</taxon>
        <taxon>Bivalvia</taxon>
        <taxon>Autobranchia</taxon>
        <taxon>Heteroconchia</taxon>
        <taxon>Euheterodonta</taxon>
        <taxon>Imparidentia</taxon>
        <taxon>Neoheterodontei</taxon>
        <taxon>Myida</taxon>
        <taxon>Myoidea</taxon>
        <taxon>Myidae</taxon>
        <taxon>Mya</taxon>
    </lineage>
</organism>
<evidence type="ECO:0000313" key="5">
    <source>
        <dbReference type="EMBL" id="WAR05153.1"/>
    </source>
</evidence>
<name>A0ABY7E8R6_MYAAR</name>
<sequence>MENRPRYRYVPVAFSAVKTNNQRLGYRQAVVFEKVLLNEGNGYHAHSGIFYAPQSGVYMFTSSMLHRSEGITIQFAIIHQGRVMAEFHANAEWEQFSQTVIIRVRKGETVSVRNNRRNLPIIFGLSYSTFSGYLLR</sequence>
<keyword evidence="3" id="KW-0732">Signal</keyword>
<dbReference type="InterPro" id="IPR050822">
    <property type="entry name" value="Cerebellin_Synaptic_Org"/>
</dbReference>
<dbReference type="PANTHER" id="PTHR22923">
    <property type="entry name" value="CEREBELLIN-RELATED"/>
    <property type="match status" value="1"/>
</dbReference>